<evidence type="ECO:0000256" key="1">
    <source>
        <dbReference type="SAM" id="MobiDB-lite"/>
    </source>
</evidence>
<dbReference type="AlphaFoldDB" id="A0AAD7N7W7"/>
<dbReference type="Proteomes" id="UP001215598">
    <property type="component" value="Unassembled WGS sequence"/>
</dbReference>
<evidence type="ECO:0000259" key="3">
    <source>
        <dbReference type="Pfam" id="PF20153"/>
    </source>
</evidence>
<feature type="transmembrane region" description="Helical" evidence="2">
    <location>
        <begin position="137"/>
        <end position="155"/>
    </location>
</feature>
<feature type="domain" description="DUF6535" evidence="3">
    <location>
        <begin position="94"/>
        <end position="250"/>
    </location>
</feature>
<evidence type="ECO:0000313" key="4">
    <source>
        <dbReference type="EMBL" id="KAJ7749734.1"/>
    </source>
</evidence>
<dbReference type="EMBL" id="JARKIB010000068">
    <property type="protein sequence ID" value="KAJ7749734.1"/>
    <property type="molecule type" value="Genomic_DNA"/>
</dbReference>
<feature type="transmembrane region" description="Helical" evidence="2">
    <location>
        <begin position="222"/>
        <end position="249"/>
    </location>
</feature>
<dbReference type="Pfam" id="PF20153">
    <property type="entry name" value="DUF6535"/>
    <property type="match status" value="1"/>
</dbReference>
<feature type="transmembrane region" description="Helical" evidence="2">
    <location>
        <begin position="161"/>
        <end position="186"/>
    </location>
</feature>
<accession>A0AAD7N7W7</accession>
<feature type="compositionally biased region" description="Pro residues" evidence="1">
    <location>
        <begin position="1"/>
        <end position="12"/>
    </location>
</feature>
<organism evidence="4 5">
    <name type="scientific">Mycena metata</name>
    <dbReference type="NCBI Taxonomy" id="1033252"/>
    <lineage>
        <taxon>Eukaryota</taxon>
        <taxon>Fungi</taxon>
        <taxon>Dikarya</taxon>
        <taxon>Basidiomycota</taxon>
        <taxon>Agaricomycotina</taxon>
        <taxon>Agaricomycetes</taxon>
        <taxon>Agaricomycetidae</taxon>
        <taxon>Agaricales</taxon>
        <taxon>Marasmiineae</taxon>
        <taxon>Mycenaceae</taxon>
        <taxon>Mycena</taxon>
    </lineage>
</organism>
<reference evidence="4" key="1">
    <citation type="submission" date="2023-03" db="EMBL/GenBank/DDBJ databases">
        <title>Massive genome expansion in bonnet fungi (Mycena s.s.) driven by repeated elements and novel gene families across ecological guilds.</title>
        <authorList>
            <consortium name="Lawrence Berkeley National Laboratory"/>
            <person name="Harder C.B."/>
            <person name="Miyauchi S."/>
            <person name="Viragh M."/>
            <person name="Kuo A."/>
            <person name="Thoen E."/>
            <person name="Andreopoulos B."/>
            <person name="Lu D."/>
            <person name="Skrede I."/>
            <person name="Drula E."/>
            <person name="Henrissat B."/>
            <person name="Morin E."/>
            <person name="Kohler A."/>
            <person name="Barry K."/>
            <person name="LaButti K."/>
            <person name="Morin E."/>
            <person name="Salamov A."/>
            <person name="Lipzen A."/>
            <person name="Mereny Z."/>
            <person name="Hegedus B."/>
            <person name="Baldrian P."/>
            <person name="Stursova M."/>
            <person name="Weitz H."/>
            <person name="Taylor A."/>
            <person name="Grigoriev I.V."/>
            <person name="Nagy L.G."/>
            <person name="Martin F."/>
            <person name="Kauserud H."/>
        </authorList>
    </citation>
    <scope>NUCLEOTIDE SEQUENCE</scope>
    <source>
        <strain evidence="4">CBHHK182m</strain>
    </source>
</reference>
<keyword evidence="2" id="KW-0472">Membrane</keyword>
<evidence type="ECO:0000256" key="2">
    <source>
        <dbReference type="SAM" id="Phobius"/>
    </source>
</evidence>
<keyword evidence="5" id="KW-1185">Reference proteome</keyword>
<name>A0AAD7N7W7_9AGAR</name>
<protein>
    <recommendedName>
        <fullName evidence="3">DUF6535 domain-containing protein</fullName>
    </recommendedName>
</protein>
<comment type="caution">
    <text evidence="4">The sequence shown here is derived from an EMBL/GenBank/DDBJ whole genome shotgun (WGS) entry which is preliminary data.</text>
</comment>
<proteinExistence type="predicted"/>
<dbReference type="InterPro" id="IPR045338">
    <property type="entry name" value="DUF6535"/>
</dbReference>
<evidence type="ECO:0000313" key="5">
    <source>
        <dbReference type="Proteomes" id="UP001215598"/>
    </source>
</evidence>
<feature type="transmembrane region" description="Helical" evidence="2">
    <location>
        <begin position="255"/>
        <end position="280"/>
    </location>
</feature>
<feature type="region of interest" description="Disordered" evidence="1">
    <location>
        <begin position="1"/>
        <end position="56"/>
    </location>
</feature>
<sequence>MADLSPIPPLIPPEAAASAIDGSGVGAAEELAPEETTNSESQPPVNPQAAAGPGAEEQLRRIVGAIEEQSASLTKTIDAGRPQIQSTDKKIAFWTAYKGLAYEFDREFQAKHGGDLDTALIFIQPEFQPDPNAGTQALLALLVHNVTGIAIPLAAPAGAPSAVIVAQSFLYASLFSTLLAALLAVLGKQWLLYYDSAGEKGTIEQRGIERQKKFSGIQRWKFGIVMQLCPLLIQFSLLLFAVALSLYLWTIHHTLAGIALASTALGSILYTIMIILAGVFPDSPFQTPLAGLLQNLIQGISFHGPIYKLWARQWETFSTTLDHVHTSFSETVSGVNNLIPLLPIFANSDPEPGTPDPEPMFPPPPPPSPQTLAIVWTLETSTDPTVVEAAAALVSEFQWWSLPFDVEPAMTRLKDTNILTVPPVVSGPLECLH</sequence>
<gene>
    <name evidence="4" type="ORF">B0H16DRAFT_1461130</name>
</gene>
<keyword evidence="2" id="KW-0812">Transmembrane</keyword>
<keyword evidence="2" id="KW-1133">Transmembrane helix</keyword>